<dbReference type="OrthoDB" id="9774262at2"/>
<name>A0A318SGY9_9DEIO</name>
<organism evidence="2 3">
    <name type="scientific">Deinococcus yavapaiensis KR-236</name>
    <dbReference type="NCBI Taxonomy" id="694435"/>
    <lineage>
        <taxon>Bacteria</taxon>
        <taxon>Thermotogati</taxon>
        <taxon>Deinococcota</taxon>
        <taxon>Deinococci</taxon>
        <taxon>Deinococcales</taxon>
        <taxon>Deinococcaceae</taxon>
        <taxon>Deinococcus</taxon>
    </lineage>
</organism>
<dbReference type="InterPro" id="IPR017853">
    <property type="entry name" value="GH"/>
</dbReference>
<evidence type="ECO:0000313" key="2">
    <source>
        <dbReference type="EMBL" id="PYE49911.1"/>
    </source>
</evidence>
<dbReference type="EMBL" id="QJSX01000021">
    <property type="protein sequence ID" value="PYE49911.1"/>
    <property type="molecule type" value="Genomic_DNA"/>
</dbReference>
<dbReference type="SUPFAM" id="SSF51445">
    <property type="entry name" value="(Trans)glycosidases"/>
    <property type="match status" value="1"/>
</dbReference>
<comment type="caution">
    <text evidence="2">The sequence shown here is derived from an EMBL/GenBank/DDBJ whole genome shotgun (WGS) entry which is preliminary data.</text>
</comment>
<evidence type="ECO:0000313" key="3">
    <source>
        <dbReference type="Proteomes" id="UP000248326"/>
    </source>
</evidence>
<evidence type="ECO:0000256" key="1">
    <source>
        <dbReference type="SAM" id="SignalP"/>
    </source>
</evidence>
<dbReference type="RefSeq" id="WP_110888592.1">
    <property type="nucleotide sequence ID" value="NZ_QJSX01000021.1"/>
</dbReference>
<sequence>MHQLHRRRSTRVFALLSTALILASCTRLPTPLPSTSSGNGSTAAPNARRVVATGLTTSGAKLKGSMYWPRKAVNPMWWPEFEDGRLTESDIRADLQQMKRDLGINTVRVFLFYDVEYRNLGTLGFTDGQGHFNDARLATVGRFIDIAASEGLDVLPTLFMEEETNEHGGFNWDTLESNYPYHEAYTRWLVRLLRTKPNVRGVNLKNEPDGFGAWADATTATRILTWMGKLKAAIRQEAPDLQVYVNSAAFDNTFKSFPDAPEGSRSIYELSDALTFNSYLWADNGFWPYAVPATIFRYIQDNNTQRKPVVLSELGWPARDDDNGMIVPNVQWNLPVGTRPSTPSTPEMQKRAVEESVYWAEKFGFEGLIAWAAFDPAPTSYRNPFGLIDENGAPRPASTSFARAFTNQYGTNGEAPVSLYDGRATLGKVNGIDGTTPLPAGVNLDAGGSYFTAPLRYSGSVTFSLRFRQVNVPTSDGLAIGVVNATSGREIQVRREESNRLWRLFVNNVEMARTRSDAGLGTALGTMGIKVDRSALTFTLDGTTLNFYGLSGKSPYTMKLTSSEVSGTWRLMAAASSSPVELLEARALGAAKATY</sequence>
<dbReference type="AlphaFoldDB" id="A0A318SGY9"/>
<protein>
    <recommendedName>
        <fullName evidence="4">Cellulase (Glycosyl hydrolase family 5)</fullName>
    </recommendedName>
</protein>
<keyword evidence="3" id="KW-1185">Reference proteome</keyword>
<gene>
    <name evidence="2" type="ORF">DES52_12143</name>
</gene>
<reference evidence="2 3" key="1">
    <citation type="submission" date="2018-06" db="EMBL/GenBank/DDBJ databases">
        <title>Genomic Encyclopedia of Type Strains, Phase IV (KMG-IV): sequencing the most valuable type-strain genomes for metagenomic binning, comparative biology and taxonomic classification.</title>
        <authorList>
            <person name="Goeker M."/>
        </authorList>
    </citation>
    <scope>NUCLEOTIDE SEQUENCE [LARGE SCALE GENOMIC DNA]</scope>
    <source>
        <strain evidence="2 3">DSM 18048</strain>
    </source>
</reference>
<feature type="chain" id="PRO_5016274149" description="Cellulase (Glycosyl hydrolase family 5)" evidence="1">
    <location>
        <begin position="24"/>
        <end position="595"/>
    </location>
</feature>
<dbReference type="Proteomes" id="UP000248326">
    <property type="component" value="Unassembled WGS sequence"/>
</dbReference>
<dbReference type="PROSITE" id="PS51257">
    <property type="entry name" value="PROKAR_LIPOPROTEIN"/>
    <property type="match status" value="1"/>
</dbReference>
<dbReference type="Gene3D" id="3.20.20.80">
    <property type="entry name" value="Glycosidases"/>
    <property type="match status" value="1"/>
</dbReference>
<accession>A0A318SGY9</accession>
<feature type="signal peptide" evidence="1">
    <location>
        <begin position="1"/>
        <end position="23"/>
    </location>
</feature>
<proteinExistence type="predicted"/>
<keyword evidence="1" id="KW-0732">Signal</keyword>
<evidence type="ECO:0008006" key="4">
    <source>
        <dbReference type="Google" id="ProtNLM"/>
    </source>
</evidence>